<dbReference type="GO" id="GO:0005777">
    <property type="term" value="C:peroxisome"/>
    <property type="evidence" value="ECO:0007669"/>
    <property type="project" value="EnsemblPlants"/>
</dbReference>
<dbReference type="InterPro" id="IPR050295">
    <property type="entry name" value="Plant_2OG-oxidoreductases"/>
</dbReference>
<reference evidence="7" key="1">
    <citation type="journal article" date="2015" name="Nat. Plants">
        <title>Genome expansion of Arabis alpina linked with retrotransposition and reduced symmetric DNA methylation.</title>
        <authorList>
            <person name="Willing E.M."/>
            <person name="Rawat V."/>
            <person name="Mandakova T."/>
            <person name="Maumus F."/>
            <person name="James G.V."/>
            <person name="Nordstroem K.J."/>
            <person name="Becker C."/>
            <person name="Warthmann N."/>
            <person name="Chica C."/>
            <person name="Szarzynska B."/>
            <person name="Zytnicki M."/>
            <person name="Albani M.C."/>
            <person name="Kiefer C."/>
            <person name="Bergonzi S."/>
            <person name="Castaings L."/>
            <person name="Mateos J.L."/>
            <person name="Berns M.C."/>
            <person name="Bujdoso N."/>
            <person name="Piofczyk T."/>
            <person name="de Lorenzo L."/>
            <person name="Barrero-Sicilia C."/>
            <person name="Mateos I."/>
            <person name="Piednoel M."/>
            <person name="Hagmann J."/>
            <person name="Chen-Min-Tao R."/>
            <person name="Iglesias-Fernandez R."/>
            <person name="Schuster S.C."/>
            <person name="Alonso-Blanco C."/>
            <person name="Roudier F."/>
            <person name="Carbonero P."/>
            <person name="Paz-Ares J."/>
            <person name="Davis S.J."/>
            <person name="Pecinka A."/>
            <person name="Quesneville H."/>
            <person name="Colot V."/>
            <person name="Lysak M.A."/>
            <person name="Weigel D."/>
            <person name="Coupland G."/>
            <person name="Schneeberger K."/>
        </authorList>
    </citation>
    <scope>NUCLEOTIDE SEQUENCE [LARGE SCALE GENOMIC DNA]</scope>
    <source>
        <strain evidence="7">cv. Pajares</strain>
    </source>
</reference>
<evidence type="ECO:0000256" key="4">
    <source>
        <dbReference type="RuleBase" id="RU003682"/>
    </source>
</evidence>
<dbReference type="EMBL" id="CM002876">
    <property type="protein sequence ID" value="KFK26553.1"/>
    <property type="molecule type" value="Genomic_DNA"/>
</dbReference>
<evidence type="ECO:0000313" key="7">
    <source>
        <dbReference type="Proteomes" id="UP000029120"/>
    </source>
</evidence>
<dbReference type="GO" id="GO:0046872">
    <property type="term" value="F:metal ion binding"/>
    <property type="evidence" value="ECO:0007669"/>
    <property type="project" value="UniProtKB-KW"/>
</dbReference>
<evidence type="ECO:0000259" key="5">
    <source>
        <dbReference type="PROSITE" id="PS51471"/>
    </source>
</evidence>
<dbReference type="OrthoDB" id="288590at2759"/>
<dbReference type="InterPro" id="IPR044861">
    <property type="entry name" value="IPNS-like_FE2OG_OXY"/>
</dbReference>
<keyword evidence="3 4" id="KW-0408">Iron</keyword>
<dbReference type="FunFam" id="2.60.120.330:FF:000034">
    <property type="entry name" value="2-oxoglutarate (2OG) and Fe(II)-dependent oxygenase superfamily protein"/>
    <property type="match status" value="1"/>
</dbReference>
<dbReference type="Pfam" id="PF14226">
    <property type="entry name" value="DIOX_N"/>
    <property type="match status" value="1"/>
</dbReference>
<dbReference type="SUPFAM" id="SSF51197">
    <property type="entry name" value="Clavaminate synthase-like"/>
    <property type="match status" value="1"/>
</dbReference>
<dbReference type="Gene3D" id="2.60.120.330">
    <property type="entry name" value="B-lactam Antibiotic, Isopenicillin N Synthase, Chain"/>
    <property type="match status" value="1"/>
</dbReference>
<dbReference type="PROSITE" id="PS51471">
    <property type="entry name" value="FE2OG_OXY"/>
    <property type="match status" value="1"/>
</dbReference>
<dbReference type="GO" id="GO:0016491">
    <property type="term" value="F:oxidoreductase activity"/>
    <property type="evidence" value="ECO:0007669"/>
    <property type="project" value="UniProtKB-KW"/>
</dbReference>
<comment type="similarity">
    <text evidence="1 4">Belongs to the iron/ascorbate-dependent oxidoreductase family.</text>
</comment>
<keyword evidence="2 4" id="KW-0479">Metal-binding</keyword>
<evidence type="ECO:0000256" key="1">
    <source>
        <dbReference type="ARBA" id="ARBA00008056"/>
    </source>
</evidence>
<keyword evidence="4" id="KW-0560">Oxidoreductase</keyword>
<gene>
    <name evidence="6" type="ordered locus">AALP_Aa8g263500</name>
</gene>
<feature type="domain" description="Fe2OG dioxygenase" evidence="5">
    <location>
        <begin position="194"/>
        <end position="294"/>
    </location>
</feature>
<dbReference type="Proteomes" id="UP000029120">
    <property type="component" value="Chromosome 8"/>
</dbReference>
<evidence type="ECO:0000256" key="3">
    <source>
        <dbReference type="ARBA" id="ARBA00023004"/>
    </source>
</evidence>
<name>A0A087G9K1_ARAAL</name>
<evidence type="ECO:0000313" key="6">
    <source>
        <dbReference type="EMBL" id="KFK26553.1"/>
    </source>
</evidence>
<dbReference type="InterPro" id="IPR005123">
    <property type="entry name" value="Oxoglu/Fe-dep_dioxygenase_dom"/>
</dbReference>
<dbReference type="Gramene" id="KFK26553">
    <property type="protein sequence ID" value="KFK26553"/>
    <property type="gene ID" value="AALP_AA8G263500"/>
</dbReference>
<keyword evidence="7" id="KW-1185">Reference proteome</keyword>
<dbReference type="Pfam" id="PF03171">
    <property type="entry name" value="2OG-FeII_Oxy"/>
    <property type="match status" value="1"/>
</dbReference>
<proteinExistence type="inferred from homology"/>
<dbReference type="OMA" id="FACDQAR"/>
<dbReference type="PANTHER" id="PTHR47991">
    <property type="entry name" value="OXOGLUTARATE/IRON-DEPENDENT DIOXYGENASE"/>
    <property type="match status" value="1"/>
</dbReference>
<evidence type="ECO:0000256" key="2">
    <source>
        <dbReference type="ARBA" id="ARBA00022723"/>
    </source>
</evidence>
<accession>A0A087G9K1</accession>
<dbReference type="InterPro" id="IPR026992">
    <property type="entry name" value="DIOX_N"/>
</dbReference>
<sequence length="343" mass="37574">MEAASRVEMVSEGGLTEVPSQYVQPPDARPNLVDGAGDASAIPTISLSSSDSAREAIGRACRDWGAFHVVDHGVPIHLLDRMRSLGVSFFRDCPMEEKLRYACDSTSVASEGYGSRMLLGAKGDVVLDWRDYFDHHTFPLSRRNPCRWPVSPPDYRQVVADYGDEMKKLAQTLLGLISQSLGLPPSCLEEAVGVIYQNITVSYYPPCPQPELTLGLQSHSDMGAITLLIQDDVGGLQLFKDAQWLTVPPMSHAILVLVADQTEIITNGIYKSAQHRAITNANRARLSVATFHDPSKTAKIAPASHLITQVSPPCYKEVVYGEFVSSWYSKAPEGKRNLDALLC</sequence>
<organism evidence="6 7">
    <name type="scientific">Arabis alpina</name>
    <name type="common">Alpine rock-cress</name>
    <dbReference type="NCBI Taxonomy" id="50452"/>
    <lineage>
        <taxon>Eukaryota</taxon>
        <taxon>Viridiplantae</taxon>
        <taxon>Streptophyta</taxon>
        <taxon>Embryophyta</taxon>
        <taxon>Tracheophyta</taxon>
        <taxon>Spermatophyta</taxon>
        <taxon>Magnoliopsida</taxon>
        <taxon>eudicotyledons</taxon>
        <taxon>Gunneridae</taxon>
        <taxon>Pentapetalae</taxon>
        <taxon>rosids</taxon>
        <taxon>malvids</taxon>
        <taxon>Brassicales</taxon>
        <taxon>Brassicaceae</taxon>
        <taxon>Arabideae</taxon>
        <taxon>Arabis</taxon>
    </lineage>
</organism>
<dbReference type="InterPro" id="IPR027443">
    <property type="entry name" value="IPNS-like_sf"/>
</dbReference>
<dbReference type="eggNOG" id="KOG0143">
    <property type="taxonomic scope" value="Eukaryota"/>
</dbReference>
<dbReference type="AlphaFoldDB" id="A0A087G9K1"/>
<protein>
    <recommendedName>
        <fullName evidence="5">Fe2OG dioxygenase domain-containing protein</fullName>
    </recommendedName>
</protein>